<evidence type="ECO:0000313" key="1">
    <source>
        <dbReference type="EMBL" id="CAI9299896.1"/>
    </source>
</evidence>
<keyword evidence="2" id="KW-1185">Reference proteome</keyword>
<dbReference type="AlphaFoldDB" id="A0AA35ZXB0"/>
<evidence type="ECO:0000313" key="2">
    <source>
        <dbReference type="Proteomes" id="UP001177003"/>
    </source>
</evidence>
<gene>
    <name evidence="1" type="ORF">LSALG_LOCUS38579</name>
</gene>
<proteinExistence type="predicted"/>
<accession>A0AA35ZXB0</accession>
<organism evidence="1 2">
    <name type="scientific">Lactuca saligna</name>
    <name type="common">Willowleaf lettuce</name>
    <dbReference type="NCBI Taxonomy" id="75948"/>
    <lineage>
        <taxon>Eukaryota</taxon>
        <taxon>Viridiplantae</taxon>
        <taxon>Streptophyta</taxon>
        <taxon>Embryophyta</taxon>
        <taxon>Tracheophyta</taxon>
        <taxon>Spermatophyta</taxon>
        <taxon>Magnoliopsida</taxon>
        <taxon>eudicotyledons</taxon>
        <taxon>Gunneridae</taxon>
        <taxon>Pentapetalae</taxon>
        <taxon>asterids</taxon>
        <taxon>campanulids</taxon>
        <taxon>Asterales</taxon>
        <taxon>Asteraceae</taxon>
        <taxon>Cichorioideae</taxon>
        <taxon>Cichorieae</taxon>
        <taxon>Lactucinae</taxon>
        <taxon>Lactuca</taxon>
    </lineage>
</organism>
<name>A0AA35ZXB0_LACSI</name>
<dbReference type="Proteomes" id="UP001177003">
    <property type="component" value="Chromosome 8"/>
</dbReference>
<protein>
    <submittedName>
        <fullName evidence="1">Uncharacterized protein</fullName>
    </submittedName>
</protein>
<dbReference type="EMBL" id="OX465084">
    <property type="protein sequence ID" value="CAI9299896.1"/>
    <property type="molecule type" value="Genomic_DNA"/>
</dbReference>
<sequence length="150" mass="17228">MDVKEGSNPVIRYTKKSVAEDKLKKKKKNWYRYYGKGNGACYDFKNGKGKRKGKLGQLVCSSYVDRIIDVDEAVKDDENVVAQNIITWGKDKGEFIWETVDGHGMHLEVTQASYSRMYLTCDTITDCMVDEAVDEELRFSYQLLLMKVTT</sequence>
<reference evidence="1" key="1">
    <citation type="submission" date="2023-04" db="EMBL/GenBank/DDBJ databases">
        <authorList>
            <person name="Vijverberg K."/>
            <person name="Xiong W."/>
            <person name="Schranz E."/>
        </authorList>
    </citation>
    <scope>NUCLEOTIDE SEQUENCE</scope>
</reference>